<dbReference type="PATRIC" id="fig|80878.5.peg.3410"/>
<dbReference type="InterPro" id="IPR051409">
    <property type="entry name" value="Atypical_kinase_ADCK"/>
</dbReference>
<evidence type="ECO:0000256" key="2">
    <source>
        <dbReference type="ARBA" id="ARBA00022679"/>
    </source>
</evidence>
<dbReference type="Proteomes" id="UP000032566">
    <property type="component" value="Unassembled WGS sequence"/>
</dbReference>
<dbReference type="EMBL" id="JXYQ01000068">
    <property type="protein sequence ID" value="KJA09284.1"/>
    <property type="molecule type" value="Genomic_DNA"/>
</dbReference>
<proteinExistence type="inferred from homology"/>
<dbReference type="GO" id="GO:0016740">
    <property type="term" value="F:transferase activity"/>
    <property type="evidence" value="ECO:0007669"/>
    <property type="project" value="UniProtKB-KW"/>
</dbReference>
<keyword evidence="4" id="KW-0067">ATP-binding</keyword>
<sequence length="431" mass="47337">MPSGRWSRMARMGTLATGLAGGMLAEGARQWAQGKRPSARDLLLTPANARRVADQLAQLRGAAMKVGQLLSMDAGELLPPELGEILARLRSDAKPMPIGQMDDVLTAAWGAGWDARFAQFGFTPIAAASIGQVHRATTKDGRQLAIKVQYPGIRQSIASDVDNVGTLLRVSGLLPAHLDVAPLLAEAKRQLHEEADYLREARCQAQFAALLADAPNLRIPTVHADWTTENVLAMDYVECVPIESLQRAPQAQRDEVTSTLMGLLFRELFEFRLVQTDPNFANYRYDKASGRTVLLDFGATRAYGSEVVEAYRRLMRAAMHGHRDGMDEAAQAIGYFGHHIQPHQRNAVIDLFALACEPLRHADGYDFGTSDLAQRIRTAGMALSTEKDFWHTPPADALFLHRKLGGLYLLAARLKAQVPVQALARPYLEQG</sequence>
<dbReference type="GO" id="GO:0005524">
    <property type="term" value="F:ATP binding"/>
    <property type="evidence" value="ECO:0007669"/>
    <property type="project" value="UniProtKB-KW"/>
</dbReference>
<reference evidence="6 7" key="1">
    <citation type="submission" date="2014-12" db="EMBL/GenBank/DDBJ databases">
        <title>Isolation of bacteria from lake water.</title>
        <authorList>
            <person name="Sheng K.-Y."/>
            <person name="Chin P.-S."/>
            <person name="Chan K.-G."/>
            <person name="Tan G.S."/>
        </authorList>
    </citation>
    <scope>NUCLEOTIDE SEQUENCE [LARGE SCALE GENOMIC DNA]</scope>
    <source>
        <strain evidence="6 7">KY4</strain>
    </source>
</reference>
<dbReference type="GO" id="GO:0006744">
    <property type="term" value="P:ubiquinone biosynthetic process"/>
    <property type="evidence" value="ECO:0007669"/>
    <property type="project" value="TreeGrafter"/>
</dbReference>
<dbReference type="AlphaFoldDB" id="A0A0D7K5L4"/>
<evidence type="ECO:0000313" key="7">
    <source>
        <dbReference type="Proteomes" id="UP000032566"/>
    </source>
</evidence>
<dbReference type="PANTHER" id="PTHR43851:SF3">
    <property type="entry name" value="COENZYME Q8"/>
    <property type="match status" value="1"/>
</dbReference>
<protein>
    <submittedName>
        <fullName evidence="6">Ubiquinol-cytochrome C reductase</fullName>
    </submittedName>
</protein>
<evidence type="ECO:0000256" key="1">
    <source>
        <dbReference type="ARBA" id="ARBA00009670"/>
    </source>
</evidence>
<dbReference type="STRING" id="80878.RP29_17380"/>
<keyword evidence="7" id="KW-1185">Reference proteome</keyword>
<gene>
    <name evidence="6" type="ORF">RP29_17380</name>
</gene>
<comment type="caution">
    <text evidence="6">The sequence shown here is derived from an EMBL/GenBank/DDBJ whole genome shotgun (WGS) entry which is preliminary data.</text>
</comment>
<organism evidence="6 7">
    <name type="scientific">Acidovorax temperans</name>
    <dbReference type="NCBI Taxonomy" id="80878"/>
    <lineage>
        <taxon>Bacteria</taxon>
        <taxon>Pseudomonadati</taxon>
        <taxon>Pseudomonadota</taxon>
        <taxon>Betaproteobacteria</taxon>
        <taxon>Burkholderiales</taxon>
        <taxon>Comamonadaceae</taxon>
        <taxon>Acidovorax</taxon>
    </lineage>
</organism>
<dbReference type="SUPFAM" id="SSF56112">
    <property type="entry name" value="Protein kinase-like (PK-like)"/>
    <property type="match status" value="1"/>
</dbReference>
<dbReference type="InterPro" id="IPR004147">
    <property type="entry name" value="ABC1_dom"/>
</dbReference>
<keyword evidence="3" id="KW-0547">Nucleotide-binding</keyword>
<dbReference type="CDD" id="cd13970">
    <property type="entry name" value="ABC1_ADCK3"/>
    <property type="match status" value="1"/>
</dbReference>
<dbReference type="Pfam" id="PF03109">
    <property type="entry name" value="ABC1"/>
    <property type="match status" value="1"/>
</dbReference>
<accession>A0A0D7K5L4</accession>
<keyword evidence="2" id="KW-0808">Transferase</keyword>
<comment type="similarity">
    <text evidence="1">Belongs to the protein kinase superfamily. ADCK protein kinase family.</text>
</comment>
<dbReference type="PANTHER" id="PTHR43851">
    <property type="match status" value="1"/>
</dbReference>
<evidence type="ECO:0000259" key="5">
    <source>
        <dbReference type="Pfam" id="PF03109"/>
    </source>
</evidence>
<dbReference type="InterPro" id="IPR011009">
    <property type="entry name" value="Kinase-like_dom_sf"/>
</dbReference>
<name>A0A0D7K5L4_9BURK</name>
<evidence type="ECO:0000256" key="4">
    <source>
        <dbReference type="ARBA" id="ARBA00022840"/>
    </source>
</evidence>
<evidence type="ECO:0000256" key="3">
    <source>
        <dbReference type="ARBA" id="ARBA00022741"/>
    </source>
</evidence>
<dbReference type="InterPro" id="IPR034646">
    <property type="entry name" value="ADCK3_dom"/>
</dbReference>
<evidence type="ECO:0000313" key="6">
    <source>
        <dbReference type="EMBL" id="KJA09284.1"/>
    </source>
</evidence>
<feature type="domain" description="ABC1 atypical kinase-like" evidence="5">
    <location>
        <begin position="88"/>
        <end position="328"/>
    </location>
</feature>